<dbReference type="AlphaFoldDB" id="A0A2S7WUF8"/>
<name>A0A2S7WUF8_9FLAO</name>
<dbReference type="EMBL" id="MSCN01000001">
    <property type="protein sequence ID" value="PQJ80962.1"/>
    <property type="molecule type" value="Genomic_DNA"/>
</dbReference>
<dbReference type="SUPFAM" id="SSF52833">
    <property type="entry name" value="Thioredoxin-like"/>
    <property type="match status" value="1"/>
</dbReference>
<dbReference type="InterPro" id="IPR025380">
    <property type="entry name" value="DUF4369"/>
</dbReference>
<dbReference type="CDD" id="cd02966">
    <property type="entry name" value="TlpA_like_family"/>
    <property type="match status" value="1"/>
</dbReference>
<dbReference type="InterPro" id="IPR050553">
    <property type="entry name" value="Thioredoxin_ResA/DsbE_sf"/>
</dbReference>
<evidence type="ECO:0000256" key="1">
    <source>
        <dbReference type="ARBA" id="ARBA00004196"/>
    </source>
</evidence>
<organism evidence="6 7">
    <name type="scientific">Polaribacter porphyrae</name>
    <dbReference type="NCBI Taxonomy" id="1137780"/>
    <lineage>
        <taxon>Bacteria</taxon>
        <taxon>Pseudomonadati</taxon>
        <taxon>Bacteroidota</taxon>
        <taxon>Flavobacteriia</taxon>
        <taxon>Flavobacteriales</taxon>
        <taxon>Flavobacteriaceae</taxon>
    </lineage>
</organism>
<comment type="caution">
    <text evidence="6">The sequence shown here is derived from an EMBL/GenBank/DDBJ whole genome shotgun (WGS) entry which is preliminary data.</text>
</comment>
<evidence type="ECO:0000256" key="4">
    <source>
        <dbReference type="ARBA" id="ARBA00023284"/>
    </source>
</evidence>
<proteinExistence type="predicted"/>
<dbReference type="PROSITE" id="PS51352">
    <property type="entry name" value="THIOREDOXIN_2"/>
    <property type="match status" value="1"/>
</dbReference>
<evidence type="ECO:0000313" key="7">
    <source>
        <dbReference type="Proteomes" id="UP000238882"/>
    </source>
</evidence>
<dbReference type="InterPro" id="IPR013766">
    <property type="entry name" value="Thioredoxin_domain"/>
</dbReference>
<dbReference type="GO" id="GO:0017004">
    <property type="term" value="P:cytochrome complex assembly"/>
    <property type="evidence" value="ECO:0007669"/>
    <property type="project" value="UniProtKB-KW"/>
</dbReference>
<evidence type="ECO:0000313" key="6">
    <source>
        <dbReference type="EMBL" id="PQJ80962.1"/>
    </source>
</evidence>
<reference evidence="6 7" key="1">
    <citation type="submission" date="2016-12" db="EMBL/GenBank/DDBJ databases">
        <title>Trade-off between light-utilization and light-protection in marine flavobacteria.</title>
        <authorList>
            <person name="Kumagai Y."/>
            <person name="Yoshizawa S."/>
            <person name="Kogure K."/>
            <person name="Iwasaki W."/>
        </authorList>
    </citation>
    <scope>NUCLEOTIDE SEQUENCE [LARGE SCALE GENOMIC DNA]</scope>
    <source>
        <strain evidence="6 7">NBRC 108759</strain>
    </source>
</reference>
<dbReference type="InterPro" id="IPR036249">
    <property type="entry name" value="Thioredoxin-like_sf"/>
</dbReference>
<dbReference type="PANTHER" id="PTHR42852:SF6">
    <property type="entry name" value="THIOL:DISULFIDE INTERCHANGE PROTEIN DSBE"/>
    <property type="match status" value="1"/>
</dbReference>
<dbReference type="GO" id="GO:0016491">
    <property type="term" value="F:oxidoreductase activity"/>
    <property type="evidence" value="ECO:0007669"/>
    <property type="project" value="InterPro"/>
</dbReference>
<evidence type="ECO:0000259" key="5">
    <source>
        <dbReference type="PROSITE" id="PS51352"/>
    </source>
</evidence>
<dbReference type="Gene3D" id="3.40.30.10">
    <property type="entry name" value="Glutaredoxin"/>
    <property type="match status" value="1"/>
</dbReference>
<gene>
    <name evidence="6" type="ORF">BTO18_08815</name>
</gene>
<dbReference type="Pfam" id="PF14289">
    <property type="entry name" value="DUF4369"/>
    <property type="match status" value="1"/>
</dbReference>
<keyword evidence="4" id="KW-0676">Redox-active center</keyword>
<dbReference type="Pfam" id="PF00578">
    <property type="entry name" value="AhpC-TSA"/>
    <property type="match status" value="1"/>
</dbReference>
<dbReference type="GO" id="GO:0030313">
    <property type="term" value="C:cell envelope"/>
    <property type="evidence" value="ECO:0007669"/>
    <property type="project" value="UniProtKB-SubCell"/>
</dbReference>
<protein>
    <recommendedName>
        <fullName evidence="5">Thioredoxin domain-containing protein</fullName>
    </recommendedName>
</protein>
<sequence>MYKLLLLFLLISSCNETSVTKFSLKGKTNKFKDGTTLYLSNNNTLIDSTKVKNNSFEFHTVLPTSPLDVFLRTKNYSHYRYLWLENKAMTFDARKTNFKNAIVTGSKSEELNFNLYKNTDSLTDNEILNLEIEFIKEHPSSIISASILSSNSSTLGRNKVQNLYELLSEENKNSKYGKQIAQFVSLNKELKIGDHFIDFEMLDNTGIPKKLSDTKAKAILLEFWASWCSPCRKENPNLVNTYKKYKPKGFEIFAVSLDGNKNNWLKAIKQDHLNWIHVSDLKGSNNRACLIYGIDEIPKNFLIDKNGIIIGKNLKGLTLKNKLKETLK</sequence>
<accession>A0A2S7WUF8</accession>
<comment type="subcellular location">
    <subcellularLocation>
        <location evidence="1">Cell envelope</location>
    </subcellularLocation>
</comment>
<dbReference type="OrthoDB" id="1069091at2"/>
<feature type="domain" description="Thioredoxin" evidence="5">
    <location>
        <begin position="190"/>
        <end position="328"/>
    </location>
</feature>
<evidence type="ECO:0000256" key="2">
    <source>
        <dbReference type="ARBA" id="ARBA00022748"/>
    </source>
</evidence>
<dbReference type="InterPro" id="IPR000866">
    <property type="entry name" value="AhpC/TSA"/>
</dbReference>
<dbReference type="GO" id="GO:0016209">
    <property type="term" value="F:antioxidant activity"/>
    <property type="evidence" value="ECO:0007669"/>
    <property type="project" value="InterPro"/>
</dbReference>
<keyword evidence="3" id="KW-1015">Disulfide bond</keyword>
<dbReference type="PANTHER" id="PTHR42852">
    <property type="entry name" value="THIOL:DISULFIDE INTERCHANGE PROTEIN DSBE"/>
    <property type="match status" value="1"/>
</dbReference>
<keyword evidence="7" id="KW-1185">Reference proteome</keyword>
<dbReference type="Proteomes" id="UP000238882">
    <property type="component" value="Unassembled WGS sequence"/>
</dbReference>
<keyword evidence="2" id="KW-0201">Cytochrome c-type biogenesis</keyword>
<evidence type="ECO:0000256" key="3">
    <source>
        <dbReference type="ARBA" id="ARBA00023157"/>
    </source>
</evidence>